<keyword evidence="1 3" id="KW-0378">Hydrolase</keyword>
<dbReference type="PANTHER" id="PTHR11014:SF63">
    <property type="entry name" value="METALLOPEPTIDASE, PUTATIVE (AFU_ORTHOLOGUE AFUA_6G09600)-RELATED"/>
    <property type="match status" value="1"/>
</dbReference>
<dbReference type="InterPro" id="IPR002933">
    <property type="entry name" value="Peptidase_M20"/>
</dbReference>
<proteinExistence type="predicted"/>
<dbReference type="PANTHER" id="PTHR11014">
    <property type="entry name" value="PEPTIDASE M20 FAMILY MEMBER"/>
    <property type="match status" value="1"/>
</dbReference>
<dbReference type="Pfam" id="PF01546">
    <property type="entry name" value="Peptidase_M20"/>
    <property type="match status" value="1"/>
</dbReference>
<accession>A0AAW8DVM3</accession>
<dbReference type="InterPro" id="IPR011650">
    <property type="entry name" value="Peptidase_M20_dimer"/>
</dbReference>
<dbReference type="FunFam" id="3.30.70.360:FF:000001">
    <property type="entry name" value="N-acetyldiaminopimelate deacetylase"/>
    <property type="match status" value="1"/>
</dbReference>
<evidence type="ECO:0000313" key="3">
    <source>
        <dbReference type="EMBL" id="MDP9923311.1"/>
    </source>
</evidence>
<dbReference type="AlphaFoldDB" id="A0AAW8DVM3"/>
<reference evidence="3" key="1">
    <citation type="submission" date="2023-07" db="EMBL/GenBank/DDBJ databases">
        <title>Sorghum-associated microbial communities from plants grown in Nebraska, USA.</title>
        <authorList>
            <person name="Schachtman D."/>
        </authorList>
    </citation>
    <scope>NUCLEOTIDE SEQUENCE</scope>
    <source>
        <strain evidence="3">DS2795</strain>
    </source>
</reference>
<dbReference type="EC" id="3.5.1.32" evidence="3"/>
<dbReference type="Pfam" id="PF07687">
    <property type="entry name" value="M20_dimer"/>
    <property type="match status" value="1"/>
</dbReference>
<dbReference type="NCBIfam" id="TIGR01891">
    <property type="entry name" value="amidohydrolases"/>
    <property type="match status" value="1"/>
</dbReference>
<sequence length="477" mass="50673">MDRYRCRGQSRARSLLEDSHTGTAGVHLLFLSQGFFFMSSHSFRRGALSAVALLTLALNAGAQKSLHQQIEPIVSGMYPSLDSLYKDLHANPEIAFQEVRTAAKLAGEMRQLGFDVTEKIGGTGLVAIFKNGAGPTVLVRTELDALPMEEKTGLPYASKAKTQSNGRETFVAHSCGHDIHMASWVGTARTLLAMKDQWKGTLMFVAQPAEETVSGAKAMLADGLFKRFPKPDFAFALHTSPSPYGFVGYKVGAISSNSDSLEITFKGRGGHGSAPDKTIDPIAIAARFITDVQTVVSREKDPAEFGVITIGAMQAGTVGNIIPDAAVLRGTIRSYQPEVREKLLAGIRRTAQAAAMMGGAPEPVVELVPGGAAVVNDEAVVNRTAAALKTAFGDPKVVQVRPITASEDFSEFVNAGVPSMMFFVGVLAPEDVAASLKPGGKPLAFNHSPFFAPVPEPSIKTSVEAMTLAVLTTMAPR</sequence>
<comment type="caution">
    <text evidence="3">The sequence shown here is derived from an EMBL/GenBank/DDBJ whole genome shotgun (WGS) entry which is preliminary data.</text>
</comment>
<dbReference type="GO" id="GO:0050118">
    <property type="term" value="F:N-acetyldiaminopimelate deacetylase activity"/>
    <property type="evidence" value="ECO:0007669"/>
    <property type="project" value="UniProtKB-ARBA"/>
</dbReference>
<feature type="domain" description="Peptidase M20 dimerisation" evidence="2">
    <location>
        <begin position="257"/>
        <end position="353"/>
    </location>
</feature>
<dbReference type="InterPro" id="IPR036264">
    <property type="entry name" value="Bact_exopeptidase_dim_dom"/>
</dbReference>
<dbReference type="Gene3D" id="3.40.630.10">
    <property type="entry name" value="Zn peptidases"/>
    <property type="match status" value="1"/>
</dbReference>
<dbReference type="EMBL" id="JAUSRR010000003">
    <property type="protein sequence ID" value="MDP9923311.1"/>
    <property type="molecule type" value="Genomic_DNA"/>
</dbReference>
<dbReference type="GO" id="GO:0019877">
    <property type="term" value="P:diaminopimelate biosynthetic process"/>
    <property type="evidence" value="ECO:0007669"/>
    <property type="project" value="UniProtKB-ARBA"/>
</dbReference>
<dbReference type="InterPro" id="IPR017439">
    <property type="entry name" value="Amidohydrolase"/>
</dbReference>
<dbReference type="GO" id="GO:0047980">
    <property type="term" value="F:hippurate hydrolase activity"/>
    <property type="evidence" value="ECO:0007669"/>
    <property type="project" value="UniProtKB-EC"/>
</dbReference>
<name>A0AAW8DVM3_9BURK</name>
<dbReference type="SUPFAM" id="SSF55031">
    <property type="entry name" value="Bacterial exopeptidase dimerisation domain"/>
    <property type="match status" value="1"/>
</dbReference>
<gene>
    <name evidence="3" type="ORF">J2W25_002332</name>
</gene>
<organism evidence="3 4">
    <name type="scientific">Variovorax boronicumulans</name>
    <dbReference type="NCBI Taxonomy" id="436515"/>
    <lineage>
        <taxon>Bacteria</taxon>
        <taxon>Pseudomonadati</taxon>
        <taxon>Pseudomonadota</taxon>
        <taxon>Betaproteobacteria</taxon>
        <taxon>Burkholderiales</taxon>
        <taxon>Comamonadaceae</taxon>
        <taxon>Variovorax</taxon>
    </lineage>
</organism>
<evidence type="ECO:0000256" key="1">
    <source>
        <dbReference type="ARBA" id="ARBA00022801"/>
    </source>
</evidence>
<dbReference type="Gene3D" id="3.30.70.360">
    <property type="match status" value="1"/>
</dbReference>
<evidence type="ECO:0000313" key="4">
    <source>
        <dbReference type="Proteomes" id="UP001244295"/>
    </source>
</evidence>
<protein>
    <submittedName>
        <fullName evidence="3">Hippurate hydrolase</fullName>
        <ecNumber evidence="3">3.5.1.32</ecNumber>
    </submittedName>
</protein>
<dbReference type="Proteomes" id="UP001244295">
    <property type="component" value="Unassembled WGS sequence"/>
</dbReference>
<evidence type="ECO:0000259" key="2">
    <source>
        <dbReference type="Pfam" id="PF07687"/>
    </source>
</evidence>
<dbReference type="SUPFAM" id="SSF53187">
    <property type="entry name" value="Zn-dependent exopeptidases"/>
    <property type="match status" value="1"/>
</dbReference>